<feature type="domain" description="SCD" evidence="2">
    <location>
        <begin position="329"/>
        <end position="419"/>
    </location>
</feature>
<dbReference type="GO" id="GO:0003682">
    <property type="term" value="F:chromatin binding"/>
    <property type="evidence" value="ECO:0007669"/>
    <property type="project" value="TreeGrafter"/>
</dbReference>
<dbReference type="VEuPathDB" id="FungiDB:QG37_05199"/>
<dbReference type="VEuPathDB" id="FungiDB:CJI96_0000887"/>
<feature type="coiled-coil region" evidence="1">
    <location>
        <begin position="266"/>
        <end position="293"/>
    </location>
</feature>
<dbReference type="Proteomes" id="UP000037122">
    <property type="component" value="Unassembled WGS sequence"/>
</dbReference>
<dbReference type="InterPro" id="IPR048610">
    <property type="entry name" value="SCC3_C"/>
</dbReference>
<proteinExistence type="predicted"/>
<evidence type="ECO:0000313" key="3">
    <source>
        <dbReference type="EMBL" id="KND97970.1"/>
    </source>
</evidence>
<dbReference type="GO" id="GO:0007062">
    <property type="term" value="P:sister chromatid cohesion"/>
    <property type="evidence" value="ECO:0007669"/>
    <property type="project" value="UniProtKB-ARBA"/>
</dbReference>
<dbReference type="GO" id="GO:0000785">
    <property type="term" value="C:chromatin"/>
    <property type="evidence" value="ECO:0007669"/>
    <property type="project" value="TreeGrafter"/>
</dbReference>
<dbReference type="VEuPathDB" id="FungiDB:CJI97_003129"/>
<evidence type="ECO:0000259" key="2">
    <source>
        <dbReference type="PROSITE" id="PS51425"/>
    </source>
</evidence>
<dbReference type="InterPro" id="IPR039662">
    <property type="entry name" value="Cohesin_Scc3/SA"/>
</dbReference>
<protein>
    <recommendedName>
        <fullName evidence="2">SCD domain-containing protein</fullName>
    </recommendedName>
</protein>
<dbReference type="VEuPathDB" id="FungiDB:CJJ09_001047"/>
<evidence type="ECO:0000313" key="4">
    <source>
        <dbReference type="Proteomes" id="UP000037122"/>
    </source>
</evidence>
<dbReference type="PROSITE" id="PS51425">
    <property type="entry name" value="SCD"/>
    <property type="match status" value="1"/>
</dbReference>
<dbReference type="InterPro" id="IPR016024">
    <property type="entry name" value="ARM-type_fold"/>
</dbReference>
<dbReference type="PANTHER" id="PTHR11199:SF0">
    <property type="entry name" value="LD34181P-RELATED"/>
    <property type="match status" value="1"/>
</dbReference>
<comment type="caution">
    <text evidence="3">The sequence shown here is derived from an EMBL/GenBank/DDBJ whole genome shotgun (WGS) entry which is preliminary data.</text>
</comment>
<dbReference type="VEuPathDB" id="FungiDB:CJJ07_004663"/>
<dbReference type="Pfam" id="PF21767">
    <property type="entry name" value="SCC3_C"/>
    <property type="match status" value="1"/>
</dbReference>
<organism evidence="3 4">
    <name type="scientific">Candidozyma auris</name>
    <name type="common">Yeast</name>
    <name type="synonym">Candida auris</name>
    <dbReference type="NCBI Taxonomy" id="498019"/>
    <lineage>
        <taxon>Eukaryota</taxon>
        <taxon>Fungi</taxon>
        <taxon>Dikarya</taxon>
        <taxon>Ascomycota</taxon>
        <taxon>Saccharomycotina</taxon>
        <taxon>Pichiomycetes</taxon>
        <taxon>Metschnikowiaceae</taxon>
        <taxon>Candidozyma</taxon>
    </lineage>
</organism>
<dbReference type="GO" id="GO:0005634">
    <property type="term" value="C:nucleus"/>
    <property type="evidence" value="ECO:0007669"/>
    <property type="project" value="TreeGrafter"/>
</dbReference>
<dbReference type="SUPFAM" id="SSF48371">
    <property type="entry name" value="ARM repeat"/>
    <property type="match status" value="2"/>
</dbReference>
<dbReference type="InterPro" id="IPR020839">
    <property type="entry name" value="SCD"/>
</dbReference>
<evidence type="ECO:0000256" key="1">
    <source>
        <dbReference type="SAM" id="Coils"/>
    </source>
</evidence>
<reference evidence="4" key="1">
    <citation type="journal article" date="2015" name="BMC Genomics">
        <title>Draft genome of a commonly misdiagnosed multidrug resistant pathogen Candida auris.</title>
        <authorList>
            <person name="Chatterjee S."/>
            <person name="Alampalli S.V."/>
            <person name="Nageshan R.K."/>
            <person name="Chettiar S.T."/>
            <person name="Joshi S."/>
            <person name="Tatu U.S."/>
        </authorList>
    </citation>
    <scope>NUCLEOTIDE SEQUENCE [LARGE SCALE GENOMIC DNA]</scope>
    <source>
        <strain evidence="4">6684</strain>
    </source>
</reference>
<dbReference type="EMBL" id="LGST01000037">
    <property type="protein sequence ID" value="KND97970.1"/>
    <property type="molecule type" value="Genomic_DNA"/>
</dbReference>
<dbReference type="VEuPathDB" id="FungiDB:B9J08_003057"/>
<name>A0A0L0NWB5_CANAR</name>
<keyword evidence="1" id="KW-0175">Coiled coil</keyword>
<accession>A0A0L0NWB5</accession>
<dbReference type="GO" id="GO:0008278">
    <property type="term" value="C:cohesin complex"/>
    <property type="evidence" value="ECO:0007669"/>
    <property type="project" value="TreeGrafter"/>
</dbReference>
<dbReference type="Pfam" id="PF08514">
    <property type="entry name" value="STAG"/>
    <property type="match status" value="1"/>
</dbReference>
<dbReference type="PANTHER" id="PTHR11199">
    <property type="entry name" value="STROMAL ANTIGEN"/>
    <property type="match status" value="1"/>
</dbReference>
<dbReference type="InterPro" id="IPR013721">
    <property type="entry name" value="STAG"/>
</dbReference>
<gene>
    <name evidence="3" type="ORF">QG37_05199</name>
</gene>
<dbReference type="AlphaFoldDB" id="A0A0L0NWB5"/>
<dbReference type="Pfam" id="PF21581">
    <property type="entry name" value="SCD"/>
    <property type="match status" value="1"/>
</dbReference>
<sequence length="1175" mass="134042">MSQLQRSGCDETRTFVYYFVDTTDTHTYSHLDMVVATRSKRARKASSIIKEAASSDSEFDGAEDSYSDLEEEERPHKIANVLRKSRLSAPVNDEENDLFKALSSPVVAVSELALEWVESYILDAELSRVDAFTNLFNLLLRAVGCKILAQPHDMISLDSAAATVNELSIHFEKQKSHEYPIASTNKEIKHFHKNFRDFFGEVIFYAHETGCLYKESMDDDQSVLASEFMTSILAWFISLSTSKLRPFRYVGTVALLAIQTQLCQQAASLEVSLDRQQRQLSNAISNKKSKKRAIAHDQKVQTLRRNVEVTEFRQSTIEEYLDDITKGVFVHRFRDIDSAIRVECLRALGEWVMAYPSYFLKSTYLRYFGWLLSDPTDNVREEVVKFLCRLYKSLQGSLENMTSSFRKFTKRFQPQLINMIWKESVVSIKINLFAIYSELFKVGFLQEKDTAQICSYVFYLTELHLNQKPVSNKLKSEISKFITLVCIHGADSTYTMFFDSKCSKDGRSKADEERVRGFLKLKVLINFLMKSLEDHLAKRDTNSATDATIGSWQLVEAIFRDIFTLQNYVSKWEVIVQYLILDTSGVNFEELGVLKEEQNSFSRFLELSVDGQCFLVSFLLGCVRCFLNSKQKGFEASKVSPTFFLSKLTCHLRSIESILSKSHKIYPPFLQLWNELLLYRSVPIQMTFESSSSLDAYNQLHTNVLQYFLECQEVTDEIQKLYSQYFLLLLGSPADEHREGSSQNINPNIYLKVEDSCLALLTEIEEILSIKTSTYDAFNSDSEHDDPFTSDQKDLCNSLIELSNPIAKLNLIGDVVNIIKFVGEPVLDGPASVLEQLSVKLLSKINFDALVSMWPRNLSKVINSVRQAWKSLMDFALINLCWKLEDLMYALNDGTSDTINVEVYLDDICSIIRHLVATFVSLNGVIFGDKSLEKATKSLKMELSDFFFTFGSILIDLITSLRVFHDRTKLSNRFRGYDAMFSDDNKLGNFSSDHVPDVLEEALMNVFLTKETKLANLLGVTLERAENENVNFEEFAFELGDEEIVYPTQIETHFDSSDDDESIDDLKAAKEAAEVEALAEARAALKKRKLEQEIWNQEKDLSLYTMKLIGLLKSNAFTLRCSDRLKLNSDRLGQVFESIITLLTAPSSATEGRRTITQDMAQKQTTTQESIALVS</sequence>